<organism evidence="4 5">
    <name type="scientific">Candidatus Thermofonsia Clade 1 bacterium</name>
    <dbReference type="NCBI Taxonomy" id="2364210"/>
    <lineage>
        <taxon>Bacteria</taxon>
        <taxon>Bacillati</taxon>
        <taxon>Chloroflexota</taxon>
        <taxon>Candidatus Thermofontia</taxon>
        <taxon>Candidatus Thermofonsia Clade 1</taxon>
    </lineage>
</organism>
<protein>
    <recommendedName>
        <fullName evidence="3">N-acetyltransferase domain-containing protein</fullName>
    </recommendedName>
</protein>
<evidence type="ECO:0000313" key="5">
    <source>
        <dbReference type="Proteomes" id="UP000229681"/>
    </source>
</evidence>
<dbReference type="PANTHER" id="PTHR43877">
    <property type="entry name" value="AMINOALKYLPHOSPHONATE N-ACETYLTRANSFERASE-RELATED-RELATED"/>
    <property type="match status" value="1"/>
</dbReference>
<dbReference type="PROSITE" id="PS51186">
    <property type="entry name" value="GNAT"/>
    <property type="match status" value="1"/>
</dbReference>
<dbReference type="EMBL" id="PGTM01000047">
    <property type="protein sequence ID" value="PJF36531.1"/>
    <property type="molecule type" value="Genomic_DNA"/>
</dbReference>
<dbReference type="SUPFAM" id="SSF55729">
    <property type="entry name" value="Acyl-CoA N-acyltransferases (Nat)"/>
    <property type="match status" value="1"/>
</dbReference>
<dbReference type="Proteomes" id="UP000229681">
    <property type="component" value="Unassembled WGS sequence"/>
</dbReference>
<evidence type="ECO:0000313" key="4">
    <source>
        <dbReference type="EMBL" id="PJF36531.1"/>
    </source>
</evidence>
<proteinExistence type="predicted"/>
<evidence type="ECO:0000256" key="1">
    <source>
        <dbReference type="ARBA" id="ARBA00022679"/>
    </source>
</evidence>
<evidence type="ECO:0000259" key="3">
    <source>
        <dbReference type="PROSITE" id="PS51186"/>
    </source>
</evidence>
<keyword evidence="2" id="KW-0012">Acyltransferase</keyword>
<dbReference type="AlphaFoldDB" id="A0A2M8PG65"/>
<dbReference type="InterPro" id="IPR000182">
    <property type="entry name" value="GNAT_dom"/>
</dbReference>
<name>A0A2M8PG65_9CHLR</name>
<dbReference type="Gene3D" id="3.40.630.30">
    <property type="match status" value="1"/>
</dbReference>
<reference evidence="4 5" key="1">
    <citation type="submission" date="2017-11" db="EMBL/GenBank/DDBJ databases">
        <title>Evolution of Phototrophy in the Chloroflexi Phylum Driven by Horizontal Gene Transfer.</title>
        <authorList>
            <person name="Ward L.M."/>
            <person name="Hemp J."/>
            <person name="Shih P.M."/>
            <person name="Mcglynn S.E."/>
            <person name="Fischer W."/>
        </authorList>
    </citation>
    <scope>NUCLEOTIDE SEQUENCE [LARGE SCALE GENOMIC DNA]</scope>
    <source>
        <strain evidence="4">JP3_13</strain>
    </source>
</reference>
<evidence type="ECO:0000256" key="2">
    <source>
        <dbReference type="ARBA" id="ARBA00023315"/>
    </source>
</evidence>
<dbReference type="InterPro" id="IPR050832">
    <property type="entry name" value="Bact_Acetyltransf"/>
</dbReference>
<sequence length="201" mass="23303">MPMADQPIIEIRPLTLEDIPNLPEIRPTYRTDTILALERSGQGYQVTWRLSERRLARPFDKGGLYDFTPEVQAAIRQRFKRGEAAYQRLAVLNGTRRIALLDMEWQPWNQTAYLWNLMIDLDFRRQGIGRRLWHLAVSAARSWDARAILLETQQTNIAACRFYQRMGCRLVGLNEAMYGDFSQAEGAPIVEIALFWAYALP</sequence>
<dbReference type="InterPro" id="IPR016181">
    <property type="entry name" value="Acyl_CoA_acyltransferase"/>
</dbReference>
<accession>A0A2M8PG65</accession>
<dbReference type="Pfam" id="PF00583">
    <property type="entry name" value="Acetyltransf_1"/>
    <property type="match status" value="1"/>
</dbReference>
<gene>
    <name evidence="4" type="ORF">CUN49_05000</name>
</gene>
<keyword evidence="1" id="KW-0808">Transferase</keyword>
<feature type="domain" description="N-acetyltransferase" evidence="3">
    <location>
        <begin position="9"/>
        <end position="201"/>
    </location>
</feature>
<dbReference type="CDD" id="cd04301">
    <property type="entry name" value="NAT_SF"/>
    <property type="match status" value="1"/>
</dbReference>
<comment type="caution">
    <text evidence="4">The sequence shown here is derived from an EMBL/GenBank/DDBJ whole genome shotgun (WGS) entry which is preliminary data.</text>
</comment>
<dbReference type="GO" id="GO:0016747">
    <property type="term" value="F:acyltransferase activity, transferring groups other than amino-acyl groups"/>
    <property type="evidence" value="ECO:0007669"/>
    <property type="project" value="InterPro"/>
</dbReference>